<dbReference type="EMBL" id="AWUE01014487">
    <property type="protein sequence ID" value="OMP03529.1"/>
    <property type="molecule type" value="Genomic_DNA"/>
</dbReference>
<name>A0A1R3K903_9ROSI</name>
<reference evidence="2" key="1">
    <citation type="submission" date="2013-09" db="EMBL/GenBank/DDBJ databases">
        <title>Corchorus olitorius genome sequencing.</title>
        <authorList>
            <person name="Alam M."/>
            <person name="Haque M.S."/>
            <person name="Islam M.S."/>
            <person name="Emdad E.M."/>
            <person name="Islam M.M."/>
            <person name="Ahmed B."/>
            <person name="Halim A."/>
            <person name="Hossen Q.M.M."/>
            <person name="Hossain M.Z."/>
            <person name="Ahmed R."/>
            <person name="Khan M.M."/>
            <person name="Islam R."/>
            <person name="Rashid M.M."/>
            <person name="Khan S.A."/>
            <person name="Rahman M.S."/>
            <person name="Alam M."/>
            <person name="Yahiya A.S."/>
            <person name="Khan M.S."/>
            <person name="Azam M.S."/>
            <person name="Haque T."/>
            <person name="Lashkar M.Z.H."/>
            <person name="Akhand A.I."/>
            <person name="Morshed G."/>
            <person name="Roy S."/>
            <person name="Uddin K.S."/>
            <person name="Rabeya T."/>
            <person name="Hossain A.S."/>
            <person name="Chowdhury A."/>
            <person name="Snigdha A.R."/>
            <person name="Mortoza M.S."/>
            <person name="Matin S.A."/>
            <person name="Hoque S.M.E."/>
            <person name="Islam M.K."/>
            <person name="Roy D.K."/>
            <person name="Haider R."/>
            <person name="Moosa M.M."/>
            <person name="Elias S.M."/>
            <person name="Hasan A.M."/>
            <person name="Jahan S."/>
            <person name="Shafiuddin M."/>
            <person name="Mahmood N."/>
            <person name="Shommy N.S."/>
        </authorList>
    </citation>
    <scope>NUCLEOTIDE SEQUENCE [LARGE SCALE GENOMIC DNA]</scope>
    <source>
        <strain evidence="2">cv. O-4</strain>
    </source>
</reference>
<accession>A0A1R3K903</accession>
<evidence type="ECO:0000313" key="2">
    <source>
        <dbReference type="Proteomes" id="UP000187203"/>
    </source>
</evidence>
<proteinExistence type="predicted"/>
<sequence>MATEIICCRSRQQRIPQRSSAVEAVDKEYCRRQIISHLNKLVSIAVGLLFLR</sequence>
<keyword evidence="2" id="KW-1185">Reference proteome</keyword>
<dbReference type="Proteomes" id="UP000187203">
    <property type="component" value="Unassembled WGS sequence"/>
</dbReference>
<dbReference type="AlphaFoldDB" id="A0A1R3K903"/>
<protein>
    <submittedName>
        <fullName evidence="1">Uncharacterized protein</fullName>
    </submittedName>
</protein>
<comment type="caution">
    <text evidence="1">The sequence shown here is derived from an EMBL/GenBank/DDBJ whole genome shotgun (WGS) entry which is preliminary data.</text>
</comment>
<gene>
    <name evidence="1" type="ORF">COLO4_10367</name>
</gene>
<evidence type="ECO:0000313" key="1">
    <source>
        <dbReference type="EMBL" id="OMP03529.1"/>
    </source>
</evidence>
<organism evidence="1 2">
    <name type="scientific">Corchorus olitorius</name>
    <dbReference type="NCBI Taxonomy" id="93759"/>
    <lineage>
        <taxon>Eukaryota</taxon>
        <taxon>Viridiplantae</taxon>
        <taxon>Streptophyta</taxon>
        <taxon>Embryophyta</taxon>
        <taxon>Tracheophyta</taxon>
        <taxon>Spermatophyta</taxon>
        <taxon>Magnoliopsida</taxon>
        <taxon>eudicotyledons</taxon>
        <taxon>Gunneridae</taxon>
        <taxon>Pentapetalae</taxon>
        <taxon>rosids</taxon>
        <taxon>malvids</taxon>
        <taxon>Malvales</taxon>
        <taxon>Malvaceae</taxon>
        <taxon>Grewioideae</taxon>
        <taxon>Apeibeae</taxon>
        <taxon>Corchorus</taxon>
    </lineage>
</organism>